<dbReference type="Gene3D" id="1.20.1250.20">
    <property type="entry name" value="MFS general substrate transporter like domains"/>
    <property type="match status" value="1"/>
</dbReference>
<dbReference type="AlphaFoldDB" id="A0AAN7JUH0"/>
<dbReference type="Pfam" id="PF00854">
    <property type="entry name" value="PTR2"/>
    <property type="match status" value="1"/>
</dbReference>
<comment type="caution">
    <text evidence="7">The sequence shown here is derived from an EMBL/GenBank/DDBJ whole genome shotgun (WGS) entry which is preliminary data.</text>
</comment>
<evidence type="ECO:0000313" key="7">
    <source>
        <dbReference type="EMBL" id="KAK4751208.1"/>
    </source>
</evidence>
<reference evidence="7 8" key="1">
    <citation type="journal article" date="2023" name="Hortic Res">
        <title>Pangenome of water caltrop reveals structural variations and asymmetric subgenome divergence after allopolyploidization.</title>
        <authorList>
            <person name="Zhang X."/>
            <person name="Chen Y."/>
            <person name="Wang L."/>
            <person name="Yuan Y."/>
            <person name="Fang M."/>
            <person name="Shi L."/>
            <person name="Lu R."/>
            <person name="Comes H.P."/>
            <person name="Ma Y."/>
            <person name="Chen Y."/>
            <person name="Huang G."/>
            <person name="Zhou Y."/>
            <person name="Zheng Z."/>
            <person name="Qiu Y."/>
        </authorList>
    </citation>
    <scope>NUCLEOTIDE SEQUENCE [LARGE SCALE GENOMIC DNA]</scope>
    <source>
        <tissue evidence="7">Roots</tissue>
    </source>
</reference>
<sequence>MVRFLHKAALVTQQDQINADGSPVNSWQLGSMQQVEEAAQADRQFGNTSFKIPASSYVVFLMLTLTIFIPIYDRFLVPFLQRLTGKEGGITVLHRMGIGFIVAT</sequence>
<dbReference type="InterPro" id="IPR000109">
    <property type="entry name" value="POT_fam"/>
</dbReference>
<organism evidence="7 8">
    <name type="scientific">Trapa incisa</name>
    <dbReference type="NCBI Taxonomy" id="236973"/>
    <lineage>
        <taxon>Eukaryota</taxon>
        <taxon>Viridiplantae</taxon>
        <taxon>Streptophyta</taxon>
        <taxon>Embryophyta</taxon>
        <taxon>Tracheophyta</taxon>
        <taxon>Spermatophyta</taxon>
        <taxon>Magnoliopsida</taxon>
        <taxon>eudicotyledons</taxon>
        <taxon>Gunneridae</taxon>
        <taxon>Pentapetalae</taxon>
        <taxon>rosids</taxon>
        <taxon>malvids</taxon>
        <taxon>Myrtales</taxon>
        <taxon>Lythraceae</taxon>
        <taxon>Trapa</taxon>
    </lineage>
</organism>
<evidence type="ECO:0000256" key="3">
    <source>
        <dbReference type="ARBA" id="ARBA00022692"/>
    </source>
</evidence>
<keyword evidence="4 6" id="KW-1133">Transmembrane helix</keyword>
<evidence type="ECO:0000256" key="1">
    <source>
        <dbReference type="ARBA" id="ARBA00004141"/>
    </source>
</evidence>
<evidence type="ECO:0000256" key="5">
    <source>
        <dbReference type="ARBA" id="ARBA00023136"/>
    </source>
</evidence>
<accession>A0AAN7JUH0</accession>
<feature type="transmembrane region" description="Helical" evidence="6">
    <location>
        <begin position="54"/>
        <end position="72"/>
    </location>
</feature>
<dbReference type="InterPro" id="IPR036259">
    <property type="entry name" value="MFS_trans_sf"/>
</dbReference>
<dbReference type="EMBL" id="JAXIOK010000017">
    <property type="protein sequence ID" value="KAK4751208.1"/>
    <property type="molecule type" value="Genomic_DNA"/>
</dbReference>
<evidence type="ECO:0000256" key="2">
    <source>
        <dbReference type="ARBA" id="ARBA00005982"/>
    </source>
</evidence>
<evidence type="ECO:0000313" key="8">
    <source>
        <dbReference type="Proteomes" id="UP001345219"/>
    </source>
</evidence>
<protein>
    <submittedName>
        <fullName evidence="7">Uncharacterized protein</fullName>
    </submittedName>
</protein>
<dbReference type="PANTHER" id="PTHR11654">
    <property type="entry name" value="OLIGOPEPTIDE TRANSPORTER-RELATED"/>
    <property type="match status" value="1"/>
</dbReference>
<keyword evidence="8" id="KW-1185">Reference proteome</keyword>
<comment type="subcellular location">
    <subcellularLocation>
        <location evidence="1">Membrane</location>
        <topology evidence="1">Multi-pass membrane protein</topology>
    </subcellularLocation>
</comment>
<keyword evidence="3 6" id="KW-0812">Transmembrane</keyword>
<comment type="similarity">
    <text evidence="2">Belongs to the major facilitator superfamily. Proton-dependent oligopeptide transporter (POT/PTR) (TC 2.A.17) family.</text>
</comment>
<dbReference type="Proteomes" id="UP001345219">
    <property type="component" value="Chromosome 4"/>
</dbReference>
<dbReference type="GO" id="GO:0016020">
    <property type="term" value="C:membrane"/>
    <property type="evidence" value="ECO:0007669"/>
    <property type="project" value="UniProtKB-SubCell"/>
</dbReference>
<evidence type="ECO:0000256" key="4">
    <source>
        <dbReference type="ARBA" id="ARBA00022989"/>
    </source>
</evidence>
<gene>
    <name evidence="7" type="ORF">SAY87_004690</name>
</gene>
<dbReference type="GO" id="GO:0022857">
    <property type="term" value="F:transmembrane transporter activity"/>
    <property type="evidence" value="ECO:0007669"/>
    <property type="project" value="InterPro"/>
</dbReference>
<keyword evidence="5 6" id="KW-0472">Membrane</keyword>
<proteinExistence type="inferred from homology"/>
<name>A0AAN7JUH0_9MYRT</name>
<evidence type="ECO:0000256" key="6">
    <source>
        <dbReference type="SAM" id="Phobius"/>
    </source>
</evidence>